<evidence type="ECO:0000313" key="3">
    <source>
        <dbReference type="EMBL" id="KAJ3053821.1"/>
    </source>
</evidence>
<dbReference type="Proteomes" id="UP001212841">
    <property type="component" value="Unassembled WGS sequence"/>
</dbReference>
<reference evidence="3" key="1">
    <citation type="submission" date="2020-05" db="EMBL/GenBank/DDBJ databases">
        <title>Phylogenomic resolution of chytrid fungi.</title>
        <authorList>
            <person name="Stajich J.E."/>
            <person name="Amses K."/>
            <person name="Simmons R."/>
            <person name="Seto K."/>
            <person name="Myers J."/>
            <person name="Bonds A."/>
            <person name="Quandt C.A."/>
            <person name="Barry K."/>
            <person name="Liu P."/>
            <person name="Grigoriev I."/>
            <person name="Longcore J.E."/>
            <person name="James T.Y."/>
        </authorList>
    </citation>
    <scope>NUCLEOTIDE SEQUENCE</scope>
    <source>
        <strain evidence="3">JEL0318</strain>
    </source>
</reference>
<dbReference type="InterPro" id="IPR011042">
    <property type="entry name" value="6-blade_b-propeller_TolB-like"/>
</dbReference>
<dbReference type="EMBL" id="JADGJD010000177">
    <property type="protein sequence ID" value="KAJ3053821.1"/>
    <property type="molecule type" value="Genomic_DNA"/>
</dbReference>
<name>A0AAD5SGI6_9FUNG</name>
<dbReference type="AlphaFoldDB" id="A0AAD5SGI6"/>
<evidence type="ECO:0000313" key="4">
    <source>
        <dbReference type="Proteomes" id="UP001212841"/>
    </source>
</evidence>
<protein>
    <recommendedName>
        <fullName evidence="2">Pyrroloquinoline quinone-dependent pyranose dehydrogenase beta-propeller domain-containing protein</fullName>
    </recommendedName>
</protein>
<feature type="domain" description="Pyrroloquinoline quinone-dependent pyranose dehydrogenase beta-propeller" evidence="2">
    <location>
        <begin position="33"/>
        <end position="431"/>
    </location>
</feature>
<dbReference type="InterPro" id="IPR054539">
    <property type="entry name" value="Beta-prop_PDH"/>
</dbReference>
<dbReference type="Gene3D" id="2.120.10.30">
    <property type="entry name" value="TolB, C-terminal domain"/>
    <property type="match status" value="1"/>
</dbReference>
<accession>A0AAD5SGI6</accession>
<keyword evidence="1" id="KW-0732">Signal</keyword>
<evidence type="ECO:0000256" key="1">
    <source>
        <dbReference type="SAM" id="SignalP"/>
    </source>
</evidence>
<dbReference type="Pfam" id="PF22807">
    <property type="entry name" value="TrAA12"/>
    <property type="match status" value="1"/>
</dbReference>
<sequence>MVQLKSLALLAAVITAVTAQNCQRPNPQYPLLTHPDWTGAVLVNNVKTPRGLAVDSRNNLLVVESKVGVKAFTINANGCITKTKTVLTEPTLNHAVTVSVDGKYLFVSSNKRAWRYDYDATTQTASNRRVIITFESDIGHITRTMLNPARYPHLLIVGVGSDGDLDYPSYYPTSGRSDVRIFDLRRIPSGGYQYLQGRLFGYGLRNEVGIDSDAKGQIWSVENSSDEIYRKDGDEIFDVSETNPAEKLHKLGNPTSPKAGWYGYPYCFTVYDPTPFPHDRRYRPGDQFVQEPGSTVAGVRTTDRLCRNVTQPAVIFPAHNAPLDLKFSPVDTNAYVALHGSNPLHREPGSGYKVVYVPGHYRRNSDSWIPDISLPSTKQYTDLLFNSAETNCHGFVKPGCFRPVALAWDRLHPKRLYVTSDYTGEIFVVTYRKSVGTCAGRKAVCGRGRTCCPGLECVQEGYGSSKCL</sequence>
<organism evidence="3 4">
    <name type="scientific">Rhizophlyctis rosea</name>
    <dbReference type="NCBI Taxonomy" id="64517"/>
    <lineage>
        <taxon>Eukaryota</taxon>
        <taxon>Fungi</taxon>
        <taxon>Fungi incertae sedis</taxon>
        <taxon>Chytridiomycota</taxon>
        <taxon>Chytridiomycota incertae sedis</taxon>
        <taxon>Chytridiomycetes</taxon>
        <taxon>Rhizophlyctidales</taxon>
        <taxon>Rhizophlyctidaceae</taxon>
        <taxon>Rhizophlyctis</taxon>
    </lineage>
</organism>
<dbReference type="SUPFAM" id="SSF50952">
    <property type="entry name" value="Soluble quinoprotein glucose dehydrogenase"/>
    <property type="match status" value="1"/>
</dbReference>
<evidence type="ECO:0000259" key="2">
    <source>
        <dbReference type="Pfam" id="PF22807"/>
    </source>
</evidence>
<dbReference type="InterPro" id="IPR011041">
    <property type="entry name" value="Quinoprot_gluc/sorb_DH_b-prop"/>
</dbReference>
<feature type="signal peptide" evidence="1">
    <location>
        <begin position="1"/>
        <end position="19"/>
    </location>
</feature>
<keyword evidence="4" id="KW-1185">Reference proteome</keyword>
<comment type="caution">
    <text evidence="3">The sequence shown here is derived from an EMBL/GenBank/DDBJ whole genome shotgun (WGS) entry which is preliminary data.</text>
</comment>
<gene>
    <name evidence="3" type="ORF">HK097_003287</name>
</gene>
<feature type="chain" id="PRO_5042287220" description="Pyrroloquinoline quinone-dependent pyranose dehydrogenase beta-propeller domain-containing protein" evidence="1">
    <location>
        <begin position="20"/>
        <end position="468"/>
    </location>
</feature>
<proteinExistence type="predicted"/>